<dbReference type="EMBL" id="NRSZ01001087">
    <property type="protein sequence ID" value="PNY23544.1"/>
    <property type="molecule type" value="Genomic_DNA"/>
</dbReference>
<dbReference type="PROSITE" id="PS51352">
    <property type="entry name" value="THIOREDOXIN_2"/>
    <property type="match status" value="1"/>
</dbReference>
<dbReference type="CDD" id="cd02947">
    <property type="entry name" value="TRX_family"/>
    <property type="match status" value="1"/>
</dbReference>
<dbReference type="InterPro" id="IPR017937">
    <property type="entry name" value="Thioredoxin_CS"/>
</dbReference>
<evidence type="ECO:0000259" key="3">
    <source>
        <dbReference type="PROSITE" id="PS51352"/>
    </source>
</evidence>
<evidence type="ECO:0000313" key="5">
    <source>
        <dbReference type="Proteomes" id="UP000236621"/>
    </source>
</evidence>
<organism evidence="4 5">
    <name type="scientific">Tolypocladium capitatum</name>
    <dbReference type="NCBI Taxonomy" id="45235"/>
    <lineage>
        <taxon>Eukaryota</taxon>
        <taxon>Fungi</taxon>
        <taxon>Dikarya</taxon>
        <taxon>Ascomycota</taxon>
        <taxon>Pezizomycotina</taxon>
        <taxon>Sordariomycetes</taxon>
        <taxon>Hypocreomycetidae</taxon>
        <taxon>Hypocreales</taxon>
        <taxon>Ophiocordycipitaceae</taxon>
        <taxon>Tolypocladium</taxon>
    </lineage>
</organism>
<dbReference type="InterPro" id="IPR013766">
    <property type="entry name" value="Thioredoxin_domain"/>
</dbReference>
<dbReference type="InterPro" id="IPR036249">
    <property type="entry name" value="Thioredoxin-like_sf"/>
</dbReference>
<protein>
    <submittedName>
        <fullName evidence="4">Thioredoxin</fullName>
    </submittedName>
</protein>
<dbReference type="OrthoDB" id="10263751at2759"/>
<evidence type="ECO:0000256" key="1">
    <source>
        <dbReference type="ARBA" id="ARBA00008987"/>
    </source>
</evidence>
<reference evidence="4 5" key="1">
    <citation type="submission" date="2017-08" db="EMBL/GenBank/DDBJ databases">
        <title>Harnessing the power of phylogenomics to disentangle the directionality and signatures of interkingdom host jumping in the parasitic fungal genus Tolypocladium.</title>
        <authorList>
            <person name="Quandt C.A."/>
            <person name="Patterson W."/>
            <person name="Spatafora J.W."/>
        </authorList>
    </citation>
    <scope>NUCLEOTIDE SEQUENCE [LARGE SCALE GENOMIC DNA]</scope>
    <source>
        <strain evidence="4 5">CBS 113982</strain>
    </source>
</reference>
<dbReference type="SUPFAM" id="SSF52833">
    <property type="entry name" value="Thioredoxin-like"/>
    <property type="match status" value="1"/>
</dbReference>
<comment type="similarity">
    <text evidence="1">Belongs to the thioredoxin family.</text>
</comment>
<name>A0A2K3Q7S5_9HYPO</name>
<dbReference type="Gene3D" id="3.40.30.10">
    <property type="entry name" value="Glutaredoxin"/>
    <property type="match status" value="1"/>
</dbReference>
<feature type="domain" description="Thioredoxin" evidence="3">
    <location>
        <begin position="60"/>
        <end position="186"/>
    </location>
</feature>
<dbReference type="FunFam" id="3.40.30.10:FF:000245">
    <property type="entry name" value="Thioredoxin"/>
    <property type="match status" value="1"/>
</dbReference>
<dbReference type="PANTHER" id="PTHR46115">
    <property type="entry name" value="THIOREDOXIN-LIKE PROTEIN 1"/>
    <property type="match status" value="1"/>
</dbReference>
<dbReference type="PRINTS" id="PR00421">
    <property type="entry name" value="THIOREDOXIN"/>
</dbReference>
<evidence type="ECO:0000256" key="2">
    <source>
        <dbReference type="ARBA" id="ARBA00023157"/>
    </source>
</evidence>
<comment type="caution">
    <text evidence="4">The sequence shown here is derived from an EMBL/GenBank/DDBJ whole genome shotgun (WGS) entry which is preliminary data.</text>
</comment>
<dbReference type="NCBIfam" id="TIGR01068">
    <property type="entry name" value="thioredoxin"/>
    <property type="match status" value="1"/>
</dbReference>
<sequence>PLPLRSTSYLGRHLIQTSTIAKPPARPSSIGIYRLVRLSVRTASSIMSSARLVRSLASLARPARPVVSVRTFHSTRPNRIVHEVKTAEEFQQAVASSPKVIVDCFAEWCGPCKAIAPILAKHSDEAEFKDKVHFVKFDVDALPEVTQALGVRAMPTFFFFKDGKKVDEMVGANPPALVTALRKLVA</sequence>
<dbReference type="Pfam" id="PF00085">
    <property type="entry name" value="Thioredoxin"/>
    <property type="match status" value="1"/>
</dbReference>
<dbReference type="AlphaFoldDB" id="A0A2K3Q7S5"/>
<proteinExistence type="inferred from homology"/>
<dbReference type="GO" id="GO:0015035">
    <property type="term" value="F:protein-disulfide reductase activity"/>
    <property type="evidence" value="ECO:0007669"/>
    <property type="project" value="InterPro"/>
</dbReference>
<dbReference type="Proteomes" id="UP000236621">
    <property type="component" value="Unassembled WGS sequence"/>
</dbReference>
<dbReference type="PROSITE" id="PS00194">
    <property type="entry name" value="THIOREDOXIN_1"/>
    <property type="match status" value="1"/>
</dbReference>
<gene>
    <name evidence="4" type="ORF">TCAP_06517</name>
</gene>
<evidence type="ECO:0000313" key="4">
    <source>
        <dbReference type="EMBL" id="PNY23544.1"/>
    </source>
</evidence>
<accession>A0A2K3Q7S5</accession>
<keyword evidence="2" id="KW-1015">Disulfide bond</keyword>
<keyword evidence="5" id="KW-1185">Reference proteome</keyword>
<dbReference type="InterPro" id="IPR005746">
    <property type="entry name" value="Thioredoxin"/>
</dbReference>
<feature type="non-terminal residue" evidence="4">
    <location>
        <position position="1"/>
    </location>
</feature>
<dbReference type="STRING" id="45235.A0A2K3Q7S5"/>